<evidence type="ECO:0000313" key="2">
    <source>
        <dbReference type="EMBL" id="GAA1549802.1"/>
    </source>
</evidence>
<accession>A0ABP4MSY8</accession>
<feature type="region of interest" description="Disordered" evidence="1">
    <location>
        <begin position="1"/>
        <end position="39"/>
    </location>
</feature>
<reference evidence="3" key="1">
    <citation type="journal article" date="2019" name="Int. J. Syst. Evol. Microbiol.">
        <title>The Global Catalogue of Microorganisms (GCM) 10K type strain sequencing project: providing services to taxonomists for standard genome sequencing and annotation.</title>
        <authorList>
            <consortium name="The Broad Institute Genomics Platform"/>
            <consortium name="The Broad Institute Genome Sequencing Center for Infectious Disease"/>
            <person name="Wu L."/>
            <person name="Ma J."/>
        </authorList>
    </citation>
    <scope>NUCLEOTIDE SEQUENCE [LARGE SCALE GENOMIC DNA]</scope>
    <source>
        <strain evidence="3">JCM 15572</strain>
    </source>
</reference>
<dbReference type="EMBL" id="BAAAPH010000001">
    <property type="protein sequence ID" value="GAA1549802.1"/>
    <property type="molecule type" value="Genomic_DNA"/>
</dbReference>
<keyword evidence="3" id="KW-1185">Reference proteome</keyword>
<sequence length="75" mass="8205">MTETANKKKAGGGLPPTTGRENQLSAGLSHNATASVARADRRRWESFDVWLARYERATGADAWHSNIPGGPRGWR</sequence>
<name>A0ABP4MSY8_9ACTN</name>
<dbReference type="Proteomes" id="UP001501705">
    <property type="component" value="Unassembled WGS sequence"/>
</dbReference>
<gene>
    <name evidence="2" type="ORF">GCM10009804_02980</name>
</gene>
<comment type="caution">
    <text evidence="2">The sequence shown here is derived from an EMBL/GenBank/DDBJ whole genome shotgun (WGS) entry which is preliminary data.</text>
</comment>
<proteinExistence type="predicted"/>
<protein>
    <submittedName>
        <fullName evidence="2">Uncharacterized protein</fullName>
    </submittedName>
</protein>
<feature type="compositionally biased region" description="Polar residues" evidence="1">
    <location>
        <begin position="19"/>
        <end position="34"/>
    </location>
</feature>
<evidence type="ECO:0000256" key="1">
    <source>
        <dbReference type="SAM" id="MobiDB-lite"/>
    </source>
</evidence>
<evidence type="ECO:0000313" key="3">
    <source>
        <dbReference type="Proteomes" id="UP001501705"/>
    </source>
</evidence>
<organism evidence="2 3">
    <name type="scientific">Kribbella hippodromi</name>
    <dbReference type="NCBI Taxonomy" id="434347"/>
    <lineage>
        <taxon>Bacteria</taxon>
        <taxon>Bacillati</taxon>
        <taxon>Actinomycetota</taxon>
        <taxon>Actinomycetes</taxon>
        <taxon>Propionibacteriales</taxon>
        <taxon>Kribbellaceae</taxon>
        <taxon>Kribbella</taxon>
    </lineage>
</organism>
<dbReference type="RefSeq" id="WP_344231451.1">
    <property type="nucleotide sequence ID" value="NZ_BAAAPH010000001.1"/>
</dbReference>